<dbReference type="STRING" id="1874317.BKP64_18060"/>
<name>A0A1D9GQU4_9GAMM</name>
<evidence type="ECO:0000313" key="2">
    <source>
        <dbReference type="Proteomes" id="UP000177445"/>
    </source>
</evidence>
<reference evidence="1 2" key="1">
    <citation type="submission" date="2016-10" db="EMBL/GenBank/DDBJ databases">
        <title>Marinobacter salinus sp. nov., a moderately halophilic bacterium isolated from a tidal flat environment.</title>
        <authorList>
            <person name="Park S.-J."/>
        </authorList>
    </citation>
    <scope>NUCLEOTIDE SEQUENCE [LARGE SCALE GENOMIC DNA]</scope>
    <source>
        <strain evidence="1 2">Hb8</strain>
    </source>
</reference>
<proteinExistence type="predicted"/>
<keyword evidence="2" id="KW-1185">Reference proteome</keyword>
<protein>
    <recommendedName>
        <fullName evidence="3">Restriction endonuclease</fullName>
    </recommendedName>
</protein>
<dbReference type="AlphaFoldDB" id="A0A1D9GQU4"/>
<evidence type="ECO:0000313" key="1">
    <source>
        <dbReference type="EMBL" id="AOY89914.1"/>
    </source>
</evidence>
<dbReference type="EMBL" id="CP017715">
    <property type="protein sequence ID" value="AOY89914.1"/>
    <property type="molecule type" value="Genomic_DNA"/>
</dbReference>
<gene>
    <name evidence="1" type="ORF">BKP64_18060</name>
</gene>
<sequence>MSDSNLRTLAQLEDVISSGEKDAQPNSIKQFTACDFQEFLEGFYEALDDCLEDLSTGPQYFQQDHVGEDRVTFFLTKMLKLSGFAVERDERAGNPDLVLSWKKHSWIGEAKIYKGPAYLLEGWLQLTTRYTSGTSRQSNGGILVYFYGEDALSASQAWQKKLQVEQETINVSSCHLDALSFRTTHPHRKSGLPFYVRHCFALLKHDPQDRSGRT</sequence>
<dbReference type="RefSeq" id="WP_070973143.1">
    <property type="nucleotide sequence ID" value="NZ_CP017715.1"/>
</dbReference>
<evidence type="ECO:0008006" key="3">
    <source>
        <dbReference type="Google" id="ProtNLM"/>
    </source>
</evidence>
<accession>A0A1D9GQU4</accession>
<organism evidence="1 2">
    <name type="scientific">Marinobacter salinus</name>
    <dbReference type="NCBI Taxonomy" id="1874317"/>
    <lineage>
        <taxon>Bacteria</taxon>
        <taxon>Pseudomonadati</taxon>
        <taxon>Pseudomonadota</taxon>
        <taxon>Gammaproteobacteria</taxon>
        <taxon>Pseudomonadales</taxon>
        <taxon>Marinobacteraceae</taxon>
        <taxon>Marinobacter</taxon>
    </lineage>
</organism>
<dbReference type="OrthoDB" id="509598at2"/>
<dbReference type="Proteomes" id="UP000177445">
    <property type="component" value="Chromosome"/>
</dbReference>
<dbReference type="KEGG" id="msq:BKP64_18060"/>